<evidence type="ECO:0000313" key="2">
    <source>
        <dbReference type="EMBL" id="OMJ29865.1"/>
    </source>
</evidence>
<dbReference type="AlphaFoldDB" id="A0A1R1YSP1"/>
<gene>
    <name evidence="2" type="ORF">AYI69_g607</name>
</gene>
<feature type="compositionally biased region" description="Polar residues" evidence="1">
    <location>
        <begin position="11"/>
        <end position="21"/>
    </location>
</feature>
<feature type="compositionally biased region" description="Basic residues" evidence="1">
    <location>
        <begin position="247"/>
        <end position="258"/>
    </location>
</feature>
<feature type="compositionally biased region" description="Basic and acidic residues" evidence="1">
    <location>
        <begin position="259"/>
        <end position="274"/>
    </location>
</feature>
<comment type="caution">
    <text evidence="2">The sequence shown here is derived from an EMBL/GenBank/DDBJ whole genome shotgun (WGS) entry which is preliminary data.</text>
</comment>
<feature type="compositionally biased region" description="Polar residues" evidence="1">
    <location>
        <begin position="68"/>
        <end position="78"/>
    </location>
</feature>
<feature type="compositionally biased region" description="Basic and acidic residues" evidence="1">
    <location>
        <begin position="228"/>
        <end position="246"/>
    </location>
</feature>
<feature type="region of interest" description="Disordered" evidence="1">
    <location>
        <begin position="1"/>
        <end position="116"/>
    </location>
</feature>
<feature type="region of interest" description="Disordered" evidence="1">
    <location>
        <begin position="178"/>
        <end position="274"/>
    </location>
</feature>
<dbReference type="Proteomes" id="UP000187429">
    <property type="component" value="Unassembled WGS sequence"/>
</dbReference>
<evidence type="ECO:0000313" key="3">
    <source>
        <dbReference type="Proteomes" id="UP000187429"/>
    </source>
</evidence>
<sequence length="274" mass="30632">MWLVQDKNKKSTPTPVANSKSLSKKTENTKRKIEIPTKSDSNGTPANSNKNKKQKKNNNASAALEPLDSNTQLDSAKSNPKKNLAKKQPQSNLKKTTAKSGWKKIELPKNMSMPDNEMCGVLDFEEIDVEYSVGDDPLNTSIKIKDGRNSNSGQEFDDFDDINWDDFIFLDEFSEEKAEKGQLKSIGLQFKESQGKKKSKNKNKTSIIEESATPADSPIANIADDTNELEKVSSDKENETASDQKPKNKKKAKKSKQQKKSEADELKAEQEFDP</sequence>
<evidence type="ECO:0000256" key="1">
    <source>
        <dbReference type="SAM" id="MobiDB-lite"/>
    </source>
</evidence>
<feature type="region of interest" description="Disordered" evidence="1">
    <location>
        <begin position="135"/>
        <end position="159"/>
    </location>
</feature>
<feature type="compositionally biased region" description="Basic and acidic residues" evidence="1">
    <location>
        <begin position="24"/>
        <end position="37"/>
    </location>
</feature>
<feature type="non-terminal residue" evidence="2">
    <location>
        <position position="274"/>
    </location>
</feature>
<keyword evidence="3" id="KW-1185">Reference proteome</keyword>
<accession>A0A1R1YSP1</accession>
<dbReference type="EMBL" id="LSSM01000155">
    <property type="protein sequence ID" value="OMJ29865.1"/>
    <property type="molecule type" value="Genomic_DNA"/>
</dbReference>
<proteinExistence type="predicted"/>
<protein>
    <submittedName>
        <fullName evidence="2">Uncharacterized protein</fullName>
    </submittedName>
</protein>
<feature type="compositionally biased region" description="Polar residues" evidence="1">
    <location>
        <begin position="88"/>
        <end position="99"/>
    </location>
</feature>
<reference evidence="3" key="1">
    <citation type="submission" date="2017-01" db="EMBL/GenBank/DDBJ databases">
        <authorList>
            <person name="Wang Y."/>
            <person name="White M."/>
            <person name="Kvist S."/>
            <person name="Moncalvo J.-M."/>
        </authorList>
    </citation>
    <scope>NUCLEOTIDE SEQUENCE [LARGE SCALE GENOMIC DNA]</scope>
    <source>
        <strain evidence="3">ID-206-W2</strain>
    </source>
</reference>
<name>A0A1R1YSP1_9FUNG</name>
<organism evidence="2 3">
    <name type="scientific">Smittium culicis</name>
    <dbReference type="NCBI Taxonomy" id="133412"/>
    <lineage>
        <taxon>Eukaryota</taxon>
        <taxon>Fungi</taxon>
        <taxon>Fungi incertae sedis</taxon>
        <taxon>Zoopagomycota</taxon>
        <taxon>Kickxellomycotina</taxon>
        <taxon>Harpellomycetes</taxon>
        <taxon>Harpellales</taxon>
        <taxon>Legeriomycetaceae</taxon>
        <taxon>Smittium</taxon>
    </lineage>
</organism>